<evidence type="ECO:0000313" key="1">
    <source>
        <dbReference type="EMBL" id="VDO02036.1"/>
    </source>
</evidence>
<name>A0A0R3TGJ0_RODNA</name>
<dbReference type="EMBL" id="UZAE01006222">
    <property type="protein sequence ID" value="VDO02036.1"/>
    <property type="molecule type" value="Genomic_DNA"/>
</dbReference>
<protein>
    <submittedName>
        <fullName evidence="3">Ribonuclease H protein</fullName>
    </submittedName>
</protein>
<sequence length="136" mass="15433">YLWLSVLPLLASQYLWLSVVVVRAGHRIRWVFSISNVGYIEGMWVECIRLDTESGGSSVVPLLASQYLWLSVVVVRAGHRIRWVFSISNVGYIEGMWVESLNLLKIFWQKGFILLVGIEPRKAVSYFGVGGKKFAV</sequence>
<reference evidence="3" key="1">
    <citation type="submission" date="2017-02" db="UniProtKB">
        <authorList>
            <consortium name="WormBaseParasite"/>
        </authorList>
    </citation>
    <scope>IDENTIFICATION</scope>
</reference>
<proteinExistence type="predicted"/>
<evidence type="ECO:0000313" key="2">
    <source>
        <dbReference type="Proteomes" id="UP000278807"/>
    </source>
</evidence>
<reference evidence="1 2" key="2">
    <citation type="submission" date="2018-11" db="EMBL/GenBank/DDBJ databases">
        <authorList>
            <consortium name="Pathogen Informatics"/>
        </authorList>
    </citation>
    <scope>NUCLEOTIDE SEQUENCE [LARGE SCALE GENOMIC DNA]</scope>
</reference>
<evidence type="ECO:0000313" key="3">
    <source>
        <dbReference type="WBParaSite" id="HNAJ_0000618101-mRNA-1"/>
    </source>
</evidence>
<dbReference type="Proteomes" id="UP000278807">
    <property type="component" value="Unassembled WGS sequence"/>
</dbReference>
<gene>
    <name evidence="1" type="ORF">HNAJ_LOCUS6176</name>
</gene>
<keyword evidence="2" id="KW-1185">Reference proteome</keyword>
<dbReference type="WBParaSite" id="HNAJ_0000618101-mRNA-1">
    <property type="protein sequence ID" value="HNAJ_0000618101-mRNA-1"/>
    <property type="gene ID" value="HNAJ_0000618101"/>
</dbReference>
<dbReference type="AlphaFoldDB" id="A0A0R3TGJ0"/>
<accession>A0A0R3TGJ0</accession>
<organism evidence="3">
    <name type="scientific">Rodentolepis nana</name>
    <name type="common">Dwarf tapeworm</name>
    <name type="synonym">Hymenolepis nana</name>
    <dbReference type="NCBI Taxonomy" id="102285"/>
    <lineage>
        <taxon>Eukaryota</taxon>
        <taxon>Metazoa</taxon>
        <taxon>Spiralia</taxon>
        <taxon>Lophotrochozoa</taxon>
        <taxon>Platyhelminthes</taxon>
        <taxon>Cestoda</taxon>
        <taxon>Eucestoda</taxon>
        <taxon>Cyclophyllidea</taxon>
        <taxon>Hymenolepididae</taxon>
        <taxon>Rodentolepis</taxon>
    </lineage>
</organism>